<protein>
    <recommendedName>
        <fullName evidence="5">4-alpha-glucanotransferase</fullName>
        <ecNumber evidence="4">2.4.1.25</ecNumber>
    </recommendedName>
    <alternativeName>
        <fullName evidence="10">Amylomaltase</fullName>
    </alternativeName>
    <alternativeName>
        <fullName evidence="11">Disproportionating enzyme</fullName>
    </alternativeName>
</protein>
<evidence type="ECO:0000256" key="8">
    <source>
        <dbReference type="ARBA" id="ARBA00022679"/>
    </source>
</evidence>
<keyword evidence="14" id="KW-1185">Reference proteome</keyword>
<evidence type="ECO:0000256" key="11">
    <source>
        <dbReference type="ARBA" id="ARBA00031501"/>
    </source>
</evidence>
<reference evidence="13 14" key="1">
    <citation type="submission" date="2011-04" db="EMBL/GenBank/DDBJ databases">
        <title>The Genome Sequence of Dysgonomonas gadei ATCC BAA-286.</title>
        <authorList>
            <consortium name="The Broad Institute Genome Sequencing Platform"/>
            <person name="Earl A."/>
            <person name="Ward D."/>
            <person name="Feldgarden M."/>
            <person name="Gevers D."/>
            <person name="Pudlo N."/>
            <person name="Martens E."/>
            <person name="Allen-Vercoe E."/>
            <person name="Young S.K."/>
            <person name="Zeng Q."/>
            <person name="Gargeya S."/>
            <person name="Fitzgerald M."/>
            <person name="Haas B."/>
            <person name="Abouelleil A."/>
            <person name="Alvarado L."/>
            <person name="Arachchi H.M."/>
            <person name="Berlin A."/>
            <person name="Brown A."/>
            <person name="Chapman S.B."/>
            <person name="Chen Z."/>
            <person name="Dunbar C."/>
            <person name="Freedman E."/>
            <person name="Gearin G."/>
            <person name="Gellesch M."/>
            <person name="Goldberg J."/>
            <person name="Griggs A."/>
            <person name="Gujja S."/>
            <person name="Heiman D."/>
            <person name="Howarth C."/>
            <person name="Larson L."/>
            <person name="Lui A."/>
            <person name="MacDonald P.J.P."/>
            <person name="Mehta T."/>
            <person name="Montmayeur A."/>
            <person name="Murphy C."/>
            <person name="Neiman D."/>
            <person name="Pearson M."/>
            <person name="Priest M."/>
            <person name="Roberts A."/>
            <person name="Saif S."/>
            <person name="Shea T."/>
            <person name="Shenoy N."/>
            <person name="Sisk P."/>
            <person name="Stolte C."/>
            <person name="Sykes S."/>
            <person name="Yandava C."/>
            <person name="Wortman J."/>
            <person name="Nusbaum C."/>
            <person name="Birren B."/>
        </authorList>
    </citation>
    <scope>NUCLEOTIDE SEQUENCE [LARGE SCALE GENOMIC DNA]</scope>
    <source>
        <strain evidence="13 14">ATCC BAA-286</strain>
    </source>
</reference>
<dbReference type="GO" id="GO:0005737">
    <property type="term" value="C:cytoplasm"/>
    <property type="evidence" value="ECO:0007669"/>
    <property type="project" value="UniProtKB-SubCell"/>
</dbReference>
<dbReference type="PROSITE" id="PS51166">
    <property type="entry name" value="CBM20"/>
    <property type="match status" value="2"/>
</dbReference>
<comment type="subcellular location">
    <subcellularLocation>
        <location evidence="2">Cytoplasm</location>
    </subcellularLocation>
</comment>
<evidence type="ECO:0000256" key="9">
    <source>
        <dbReference type="ARBA" id="ARBA00023277"/>
    </source>
</evidence>
<dbReference type="Pfam" id="PF02446">
    <property type="entry name" value="Glyco_hydro_77"/>
    <property type="match status" value="1"/>
</dbReference>
<dbReference type="RefSeq" id="WP_006798566.1">
    <property type="nucleotide sequence ID" value="NZ_GL891980.1"/>
</dbReference>
<keyword evidence="9" id="KW-0119">Carbohydrate metabolism</keyword>
<evidence type="ECO:0000256" key="1">
    <source>
        <dbReference type="ARBA" id="ARBA00000439"/>
    </source>
</evidence>
<keyword evidence="6" id="KW-0963">Cytoplasm</keyword>
<evidence type="ECO:0000256" key="10">
    <source>
        <dbReference type="ARBA" id="ARBA00031423"/>
    </source>
</evidence>
<dbReference type="CDD" id="cd05467">
    <property type="entry name" value="CBM20"/>
    <property type="match status" value="1"/>
</dbReference>
<dbReference type="EC" id="2.4.1.25" evidence="4"/>
<dbReference type="OrthoDB" id="9811841at2"/>
<feature type="domain" description="CBM20" evidence="12">
    <location>
        <begin position="1"/>
        <end position="96"/>
    </location>
</feature>
<dbReference type="InterPro" id="IPR017853">
    <property type="entry name" value="GH"/>
</dbReference>
<gene>
    <name evidence="13" type="ORF">HMPREF9455_01051</name>
</gene>
<dbReference type="PANTHER" id="PTHR32518:SF3">
    <property type="entry name" value="4-ALPHA-GLUCANOTRANSFERASE"/>
    <property type="match status" value="1"/>
</dbReference>
<dbReference type="SUPFAM" id="SSF51445">
    <property type="entry name" value="(Trans)glycosidases"/>
    <property type="match status" value="1"/>
</dbReference>
<evidence type="ECO:0000256" key="3">
    <source>
        <dbReference type="ARBA" id="ARBA00005684"/>
    </source>
</evidence>
<dbReference type="GO" id="GO:0005975">
    <property type="term" value="P:carbohydrate metabolic process"/>
    <property type="evidence" value="ECO:0007669"/>
    <property type="project" value="InterPro"/>
</dbReference>
<dbReference type="STRING" id="742766.HMPREF9455_01051"/>
<evidence type="ECO:0000256" key="2">
    <source>
        <dbReference type="ARBA" id="ARBA00004496"/>
    </source>
</evidence>
<evidence type="ECO:0000259" key="12">
    <source>
        <dbReference type="PROSITE" id="PS51166"/>
    </source>
</evidence>
<dbReference type="InterPro" id="IPR003385">
    <property type="entry name" value="Glyco_hydro_77"/>
</dbReference>
<keyword evidence="7" id="KW-0328">Glycosyltransferase</keyword>
<comment type="catalytic activity">
    <reaction evidence="1">
        <text>Transfers a segment of a (1-&gt;4)-alpha-D-glucan to a new position in an acceptor, which may be glucose or a (1-&gt;4)-alpha-D-glucan.</text>
        <dbReference type="EC" id="2.4.1.25"/>
    </reaction>
</comment>
<dbReference type="PANTHER" id="PTHR32518">
    <property type="match status" value="1"/>
</dbReference>
<keyword evidence="8" id="KW-0808">Transferase</keyword>
<evidence type="ECO:0000313" key="14">
    <source>
        <dbReference type="Proteomes" id="UP000004913"/>
    </source>
</evidence>
<evidence type="ECO:0000256" key="7">
    <source>
        <dbReference type="ARBA" id="ARBA00022676"/>
    </source>
</evidence>
<dbReference type="InterPro" id="IPR013784">
    <property type="entry name" value="Carb-bd-like_fold"/>
</dbReference>
<comment type="caution">
    <text evidence="13">The sequence shown here is derived from an EMBL/GenBank/DDBJ whole genome shotgun (WGS) entry which is preliminary data.</text>
</comment>
<dbReference type="Proteomes" id="UP000004913">
    <property type="component" value="Unassembled WGS sequence"/>
</dbReference>
<dbReference type="InterPro" id="IPR013783">
    <property type="entry name" value="Ig-like_fold"/>
</dbReference>
<name>F5IW01_9BACT</name>
<dbReference type="SUPFAM" id="SSF49452">
    <property type="entry name" value="Starch-binding domain-like"/>
    <property type="match status" value="2"/>
</dbReference>
<comment type="similarity">
    <text evidence="3">Belongs to the disproportionating enzyme family.</text>
</comment>
<dbReference type="EMBL" id="ADLV01000015">
    <property type="protein sequence ID" value="EGK02801.1"/>
    <property type="molecule type" value="Genomic_DNA"/>
</dbReference>
<dbReference type="GO" id="GO:2001070">
    <property type="term" value="F:starch binding"/>
    <property type="evidence" value="ECO:0007669"/>
    <property type="project" value="InterPro"/>
</dbReference>
<organism evidence="13 14">
    <name type="scientific">Dysgonomonas gadei ATCC BAA-286</name>
    <dbReference type="NCBI Taxonomy" id="742766"/>
    <lineage>
        <taxon>Bacteria</taxon>
        <taxon>Pseudomonadati</taxon>
        <taxon>Bacteroidota</taxon>
        <taxon>Bacteroidia</taxon>
        <taxon>Bacteroidales</taxon>
        <taxon>Dysgonomonadaceae</taxon>
        <taxon>Dysgonomonas</taxon>
    </lineage>
</organism>
<dbReference type="Gene3D" id="2.60.40.10">
    <property type="entry name" value="Immunoglobulins"/>
    <property type="match status" value="2"/>
</dbReference>
<dbReference type="AlphaFoldDB" id="F5IW01"/>
<proteinExistence type="inferred from homology"/>
<dbReference type="GO" id="GO:0004134">
    <property type="term" value="F:4-alpha-glucanotransferase activity"/>
    <property type="evidence" value="ECO:0007669"/>
    <property type="project" value="UniProtKB-EC"/>
</dbReference>
<dbReference type="Gene3D" id="3.20.20.80">
    <property type="entry name" value="Glycosidases"/>
    <property type="match status" value="2"/>
</dbReference>
<dbReference type="eggNOG" id="COG1640">
    <property type="taxonomic scope" value="Bacteria"/>
</dbReference>
<dbReference type="HOGENOM" id="CLU_014132_0_0_10"/>
<accession>F5IW01</accession>
<evidence type="ECO:0000256" key="6">
    <source>
        <dbReference type="ARBA" id="ARBA00022490"/>
    </source>
</evidence>
<feature type="domain" description="CBM20" evidence="12">
    <location>
        <begin position="120"/>
        <end position="238"/>
    </location>
</feature>
<dbReference type="InterPro" id="IPR002044">
    <property type="entry name" value="CBM20"/>
</dbReference>
<sequence>MRLKLQIDYHTDWGQTVYVCGSVPALGNWEKDKAAEMKNISPSIWELEIEAGDVTDIEYQYLVKDQSNIVAHEWGSPHWLRTETDKQFDVQDVWRGVPQQKFLYTSCFSESFFAHGDNAKVKYYKKTILINVTCVNVKKNQKLILCGASKALGDWKPEDALSLTQVRFGSWQVAINAPQIKTTLEYKLAIYDNSTKKIVHWEEGFNRVLSPLPSSPAKEDLVKVESIAYRYGWLNWKAAGVSIPVFSLRSNDSFGIGEFSDLRKMIDWAVATGQKIIQVLPINDTTITYTWIDSYPYNAISIYALHPIYLGLKAYPLKDENLYNKYEREAGELNVLENVDYDRVLALKWRYIKDLFTQSGTNTLKSKDYLAFYEQNEEWLFPYACFSYLRDKYETANFRNWKTNSAFDKKKLIKLAETDKEAKHHIELSCFTQYLLHKQLVDVKEYAHQNEVVLKGDIPIGISRDSVEAWMEPHLFNLDVQTGAPPDDFSFFGQNWGFPTYNWEEMAKDGYRWWLKRFRKMADYFDAYRIDHILGFFRIWEIPLSSVQGLLGYFSPALPLTADEIRSYGLWFDEDRMLKHYIHENFLGNIFGSYVPEVIEKYLQSTGWQRFELKEEFDTQAKIKAHFTGREDEKSSFIRDGLYSLCNEVLFVRDKREPNKFHPRITAQYNYSYRDLDDSAKEAFNRLYNEFFYRRHSQYWRDQAMTKLPTLISSTSMLVCGEDLGMVPESVPSVMNELQILSLEIERMPKEREVLFNDLHHLPYLSVCTTSTHDMSPLRLWWKEDRQLTQQYYNQVLWKQGAAPEECTSDLCAQIVSNHLYSPAMLAILPLQDWLSIDDKLKRPVAEDERINVPAISQHYWRYRMHLTLEELLEATDFNRRVKSMVGSSGRE</sequence>
<evidence type="ECO:0000313" key="13">
    <source>
        <dbReference type="EMBL" id="EGK02801.1"/>
    </source>
</evidence>
<dbReference type="Pfam" id="PF00686">
    <property type="entry name" value="CBM_20"/>
    <property type="match status" value="2"/>
</dbReference>
<evidence type="ECO:0000256" key="5">
    <source>
        <dbReference type="ARBA" id="ARBA00020295"/>
    </source>
</evidence>
<dbReference type="SMART" id="SM01065">
    <property type="entry name" value="CBM_2"/>
    <property type="match status" value="2"/>
</dbReference>
<evidence type="ECO:0000256" key="4">
    <source>
        <dbReference type="ARBA" id="ARBA00012560"/>
    </source>
</evidence>